<evidence type="ECO:0008006" key="4">
    <source>
        <dbReference type="Google" id="ProtNLM"/>
    </source>
</evidence>
<feature type="compositionally biased region" description="Basic and acidic residues" evidence="1">
    <location>
        <begin position="563"/>
        <end position="581"/>
    </location>
</feature>
<evidence type="ECO:0000313" key="2">
    <source>
        <dbReference type="EMBL" id="GBN26143.1"/>
    </source>
</evidence>
<name>A0A4Y2MHL0_ARAVE</name>
<dbReference type="GO" id="GO:0004190">
    <property type="term" value="F:aspartic-type endopeptidase activity"/>
    <property type="evidence" value="ECO:0007669"/>
    <property type="project" value="InterPro"/>
</dbReference>
<organism evidence="2 3">
    <name type="scientific">Araneus ventricosus</name>
    <name type="common">Orbweaver spider</name>
    <name type="synonym">Epeira ventricosa</name>
    <dbReference type="NCBI Taxonomy" id="182803"/>
    <lineage>
        <taxon>Eukaryota</taxon>
        <taxon>Metazoa</taxon>
        <taxon>Ecdysozoa</taxon>
        <taxon>Arthropoda</taxon>
        <taxon>Chelicerata</taxon>
        <taxon>Arachnida</taxon>
        <taxon>Araneae</taxon>
        <taxon>Araneomorphae</taxon>
        <taxon>Entelegynae</taxon>
        <taxon>Araneoidea</taxon>
        <taxon>Araneidae</taxon>
        <taxon>Araneus</taxon>
    </lineage>
</organism>
<reference evidence="2 3" key="1">
    <citation type="journal article" date="2019" name="Sci. Rep.">
        <title>Orb-weaving spider Araneus ventricosus genome elucidates the spidroin gene catalogue.</title>
        <authorList>
            <person name="Kono N."/>
            <person name="Nakamura H."/>
            <person name="Ohtoshi R."/>
            <person name="Moran D.A.P."/>
            <person name="Shinohara A."/>
            <person name="Yoshida Y."/>
            <person name="Fujiwara M."/>
            <person name="Mori M."/>
            <person name="Tomita M."/>
            <person name="Arakawa K."/>
        </authorList>
    </citation>
    <scope>NUCLEOTIDE SEQUENCE [LARGE SCALE GENOMIC DNA]</scope>
</reference>
<dbReference type="PANTHER" id="PTHR46888:SF1">
    <property type="entry name" value="RIBONUCLEASE H"/>
    <property type="match status" value="1"/>
</dbReference>
<proteinExistence type="predicted"/>
<protein>
    <recommendedName>
        <fullName evidence="4">Peptidase A2 domain-containing protein</fullName>
    </recommendedName>
</protein>
<dbReference type="PANTHER" id="PTHR46888">
    <property type="entry name" value="ZINC KNUCKLE DOMAINCONTAINING PROTEIN-RELATED"/>
    <property type="match status" value="1"/>
</dbReference>
<dbReference type="PROSITE" id="PS00141">
    <property type="entry name" value="ASP_PROTEASE"/>
    <property type="match status" value="1"/>
</dbReference>
<sequence>MFSYRWRWLRGHLAQLLPITGLLFVNKSVSVSTSRSEVKYLGLVVVVIFGIALVSECNVPHCIFYVCCLSYICLRPDRIIFLKPGAFISKDRNITTRSLSERELNVDRFDKAKANGNLKICLSKKETFKNVRKEDIVMVLTELGDTVNIDMKLGDLKQKLLTSKEYLEDSQYVKDFLISTVENRKKEEEHRKQEEKIRCEERPLEREYELELARIRESRNDENRSPLLGVISKISNENGDISLDKLIKGEKSLTIPVARKTESRNLLFDSLERAYKHKKVHEELQAEILSKNLGDKVLNVLVYIKEKDLKHYAKMKALILKEFEPTPQVCLENFRRAKRNSGKTHIQFVSRLTSTWEYYCKLFKAEDYESLKDLFISDKLFQALDNGTASHKARSASQEAVVVKEDSSHLQSETVQNLVTPLKKISICIYSKEIEGIIDSGTQISIIHSTLVPDLQDKDESNILLTLAFSGQIEEKICRFSNYYKKCGNNSFNSKDTLNTVADKLNVPCLLTPRIYEVLVNSVDVSYHLFDDEISSKEKVLTLHSEAIRWKRSLFSPQQTSEDSAKEEKSEKSMGERRSHEVSPSTETEIGADEVMNSNNSAKLQEKQINVSIAEGSFPAIPS</sequence>
<dbReference type="InterPro" id="IPR001969">
    <property type="entry name" value="Aspartic_peptidase_AS"/>
</dbReference>
<dbReference type="Proteomes" id="UP000499080">
    <property type="component" value="Unassembled WGS sequence"/>
</dbReference>
<feature type="region of interest" description="Disordered" evidence="1">
    <location>
        <begin position="559"/>
        <end position="603"/>
    </location>
</feature>
<comment type="caution">
    <text evidence="2">The sequence shown here is derived from an EMBL/GenBank/DDBJ whole genome shotgun (WGS) entry which is preliminary data.</text>
</comment>
<dbReference type="GO" id="GO:0006508">
    <property type="term" value="P:proteolysis"/>
    <property type="evidence" value="ECO:0007669"/>
    <property type="project" value="InterPro"/>
</dbReference>
<evidence type="ECO:0000313" key="3">
    <source>
        <dbReference type="Proteomes" id="UP000499080"/>
    </source>
</evidence>
<keyword evidence="3" id="KW-1185">Reference proteome</keyword>
<accession>A0A4Y2MHL0</accession>
<evidence type="ECO:0000256" key="1">
    <source>
        <dbReference type="SAM" id="MobiDB-lite"/>
    </source>
</evidence>
<dbReference type="EMBL" id="BGPR01007345">
    <property type="protein sequence ID" value="GBN26143.1"/>
    <property type="molecule type" value="Genomic_DNA"/>
</dbReference>
<dbReference type="AlphaFoldDB" id="A0A4Y2MHL0"/>
<gene>
    <name evidence="2" type="ORF">AVEN_181004_1</name>
</gene>